<dbReference type="EMBL" id="BMZQ01000001">
    <property type="protein sequence ID" value="GHD06830.1"/>
    <property type="molecule type" value="Genomic_DNA"/>
</dbReference>
<keyword evidence="1" id="KW-0809">Transit peptide</keyword>
<evidence type="ECO:0000313" key="4">
    <source>
        <dbReference type="Proteomes" id="UP000630142"/>
    </source>
</evidence>
<dbReference type="Proteomes" id="UP000630142">
    <property type="component" value="Unassembled WGS sequence"/>
</dbReference>
<sequence>MPVVSLPDRASILVTGPEAEDFLQNILTLDLHTLQPGEARPGALLTPQGKILFDFLISRMNGGFRLECRSDIAADFARRLMMYRLRAKVEITVDDESLVHISWGEESASSQLESSVPDRRFADGFVRRFYDADLSASATMDEWTAYRVAQGVAESGSDYELSDAFPHDVLLDQNGGVGFKKGCYVGQEVVSRMQHRGTARRRMLIAKADTALPASGTPITVDGRPIGTMGSSAGSAGLALVRLDKVKSAIDRVVPVLAGETSITLSIPAWATFGFPEATAAED</sequence>
<evidence type="ECO:0000313" key="3">
    <source>
        <dbReference type="EMBL" id="GHD06830.1"/>
    </source>
</evidence>
<reference evidence="3" key="1">
    <citation type="journal article" date="2014" name="Int. J. Syst. Evol. Microbiol.">
        <title>Complete genome sequence of Corynebacterium casei LMG S-19264T (=DSM 44701T), isolated from a smear-ripened cheese.</title>
        <authorList>
            <consortium name="US DOE Joint Genome Institute (JGI-PGF)"/>
            <person name="Walter F."/>
            <person name="Albersmeier A."/>
            <person name="Kalinowski J."/>
            <person name="Ruckert C."/>
        </authorList>
    </citation>
    <scope>NUCLEOTIDE SEQUENCE</scope>
    <source>
        <strain evidence="3">KCTC 42249</strain>
    </source>
</reference>
<dbReference type="GO" id="GO:0016226">
    <property type="term" value="P:iron-sulfur cluster assembly"/>
    <property type="evidence" value="ECO:0007669"/>
    <property type="project" value="TreeGrafter"/>
</dbReference>
<gene>
    <name evidence="3" type="ORF">GCM10016234_04570</name>
</gene>
<reference evidence="3" key="2">
    <citation type="submission" date="2020-09" db="EMBL/GenBank/DDBJ databases">
        <authorList>
            <person name="Sun Q."/>
            <person name="Kim S."/>
        </authorList>
    </citation>
    <scope>NUCLEOTIDE SEQUENCE</scope>
    <source>
        <strain evidence="3">KCTC 42249</strain>
    </source>
</reference>
<dbReference type="Gene3D" id="3.30.1360.120">
    <property type="entry name" value="Probable tRNA modification gtpase trme, domain 1"/>
    <property type="match status" value="2"/>
</dbReference>
<keyword evidence="4" id="KW-1185">Reference proteome</keyword>
<dbReference type="NCBIfam" id="TIGR03317">
    <property type="entry name" value="ygfZ_signature"/>
    <property type="match status" value="1"/>
</dbReference>
<dbReference type="SUPFAM" id="SSF103025">
    <property type="entry name" value="Folate-binding domain"/>
    <property type="match status" value="1"/>
</dbReference>
<dbReference type="Pfam" id="PF25455">
    <property type="entry name" value="Beta-barrel_CAF17_C"/>
    <property type="match status" value="1"/>
</dbReference>
<evidence type="ECO:0000259" key="2">
    <source>
        <dbReference type="Pfam" id="PF25455"/>
    </source>
</evidence>
<dbReference type="InterPro" id="IPR027266">
    <property type="entry name" value="TrmE/GcvT-like"/>
</dbReference>
<protein>
    <submittedName>
        <fullName evidence="3">Aminomethyltransferase</fullName>
    </submittedName>
</protein>
<organism evidence="3 4">
    <name type="scientific">Tianweitania populi</name>
    <dbReference type="NCBI Taxonomy" id="1607949"/>
    <lineage>
        <taxon>Bacteria</taxon>
        <taxon>Pseudomonadati</taxon>
        <taxon>Pseudomonadota</taxon>
        <taxon>Alphaproteobacteria</taxon>
        <taxon>Hyphomicrobiales</taxon>
        <taxon>Phyllobacteriaceae</taxon>
        <taxon>Tianweitania</taxon>
    </lineage>
</organism>
<dbReference type="AlphaFoldDB" id="A0A8J3DRW8"/>
<evidence type="ECO:0000256" key="1">
    <source>
        <dbReference type="ARBA" id="ARBA00022946"/>
    </source>
</evidence>
<dbReference type="InterPro" id="IPR017703">
    <property type="entry name" value="YgfZ/GCV_T_CS"/>
</dbReference>
<accession>A0A8J3DRW8</accession>
<dbReference type="RefSeq" id="WP_189501408.1">
    <property type="nucleotide sequence ID" value="NZ_BMZQ01000001.1"/>
</dbReference>
<dbReference type="PIRSF" id="PIRSF006487">
    <property type="entry name" value="GcvT"/>
    <property type="match status" value="1"/>
</dbReference>
<dbReference type="PANTHER" id="PTHR22602:SF0">
    <property type="entry name" value="TRANSFERASE CAF17, MITOCHONDRIAL-RELATED"/>
    <property type="match status" value="1"/>
</dbReference>
<dbReference type="InterPro" id="IPR045179">
    <property type="entry name" value="YgfZ/GcvT"/>
</dbReference>
<name>A0A8J3DRW8_9HYPH</name>
<comment type="caution">
    <text evidence="3">The sequence shown here is derived from an EMBL/GenBank/DDBJ whole genome shotgun (WGS) entry which is preliminary data.</text>
</comment>
<dbReference type="PANTHER" id="PTHR22602">
    <property type="entry name" value="TRANSFERASE CAF17, MITOCHONDRIAL-RELATED"/>
    <property type="match status" value="1"/>
</dbReference>
<feature type="domain" description="CAF17 C-terminal" evidence="2">
    <location>
        <begin position="200"/>
        <end position="272"/>
    </location>
</feature>
<proteinExistence type="predicted"/>
<dbReference type="InterPro" id="IPR057460">
    <property type="entry name" value="CAF17_C"/>
</dbReference>